<organism evidence="7 8">
    <name type="scientific">Exobacillus caeni</name>
    <dbReference type="NCBI Taxonomy" id="2574798"/>
    <lineage>
        <taxon>Bacteria</taxon>
        <taxon>Bacillati</taxon>
        <taxon>Bacillota</taxon>
        <taxon>Bacilli</taxon>
        <taxon>Bacillales</taxon>
        <taxon>Guptibacillaceae</taxon>
        <taxon>Exobacillus</taxon>
    </lineage>
</organism>
<dbReference type="GO" id="GO:0050660">
    <property type="term" value="F:flavin adenine dinucleotide binding"/>
    <property type="evidence" value="ECO:0007669"/>
    <property type="project" value="TreeGrafter"/>
</dbReference>
<feature type="domain" description="Thiamine pyrophosphate enzyme central" evidence="4">
    <location>
        <begin position="186"/>
        <end position="320"/>
    </location>
</feature>
<dbReference type="PROSITE" id="PS00187">
    <property type="entry name" value="TPP_ENZYMES"/>
    <property type="match status" value="1"/>
</dbReference>
<keyword evidence="8" id="KW-1185">Reference proteome</keyword>
<dbReference type="InterPro" id="IPR012000">
    <property type="entry name" value="Thiamin_PyroP_enz_cen_dom"/>
</dbReference>
<dbReference type="AlphaFoldDB" id="A0A5R9EXC7"/>
<dbReference type="OrthoDB" id="4494979at2"/>
<dbReference type="Gene3D" id="3.40.50.1220">
    <property type="entry name" value="TPP-binding domain"/>
    <property type="match status" value="1"/>
</dbReference>
<dbReference type="CDD" id="cd02010">
    <property type="entry name" value="TPP_ALS"/>
    <property type="match status" value="1"/>
</dbReference>
<comment type="similarity">
    <text evidence="1 3">Belongs to the TPP enzyme family.</text>
</comment>
<evidence type="ECO:0000256" key="2">
    <source>
        <dbReference type="ARBA" id="ARBA00023052"/>
    </source>
</evidence>
<evidence type="ECO:0000256" key="3">
    <source>
        <dbReference type="RuleBase" id="RU362132"/>
    </source>
</evidence>
<dbReference type="EMBL" id="SWLG01000017">
    <property type="protein sequence ID" value="TLS35737.1"/>
    <property type="molecule type" value="Genomic_DNA"/>
</dbReference>
<dbReference type="GO" id="GO:0009097">
    <property type="term" value="P:isoleucine biosynthetic process"/>
    <property type="evidence" value="ECO:0007669"/>
    <property type="project" value="TreeGrafter"/>
</dbReference>
<proteinExistence type="inferred from homology"/>
<dbReference type="NCBIfam" id="NF006378">
    <property type="entry name" value="PRK08617.1"/>
    <property type="match status" value="1"/>
</dbReference>
<evidence type="ECO:0000256" key="1">
    <source>
        <dbReference type="ARBA" id="ARBA00007812"/>
    </source>
</evidence>
<dbReference type="Pfam" id="PF00205">
    <property type="entry name" value="TPP_enzyme_M"/>
    <property type="match status" value="1"/>
</dbReference>
<dbReference type="Gene3D" id="3.40.50.970">
    <property type="match status" value="2"/>
</dbReference>
<dbReference type="FunFam" id="3.40.50.970:FF:000007">
    <property type="entry name" value="Acetolactate synthase"/>
    <property type="match status" value="1"/>
</dbReference>
<evidence type="ECO:0000259" key="6">
    <source>
        <dbReference type="Pfam" id="PF02776"/>
    </source>
</evidence>
<dbReference type="InterPro" id="IPR029061">
    <property type="entry name" value="THDP-binding"/>
</dbReference>
<dbReference type="CDD" id="cd07035">
    <property type="entry name" value="TPP_PYR_POX_like"/>
    <property type="match status" value="1"/>
</dbReference>
<dbReference type="SUPFAM" id="SSF52467">
    <property type="entry name" value="DHS-like NAD/FAD-binding domain"/>
    <property type="match status" value="1"/>
</dbReference>
<gene>
    <name evidence="7" type="ORF">FCL54_18955</name>
</gene>
<dbReference type="GO" id="GO:0005948">
    <property type="term" value="C:acetolactate synthase complex"/>
    <property type="evidence" value="ECO:0007669"/>
    <property type="project" value="TreeGrafter"/>
</dbReference>
<dbReference type="GO" id="GO:0009099">
    <property type="term" value="P:L-valine biosynthetic process"/>
    <property type="evidence" value="ECO:0007669"/>
    <property type="project" value="TreeGrafter"/>
</dbReference>
<dbReference type="InterPro" id="IPR045229">
    <property type="entry name" value="TPP_enz"/>
</dbReference>
<dbReference type="GO" id="GO:0003984">
    <property type="term" value="F:acetolactate synthase activity"/>
    <property type="evidence" value="ECO:0007669"/>
    <property type="project" value="TreeGrafter"/>
</dbReference>
<dbReference type="GO" id="GO:0000287">
    <property type="term" value="F:magnesium ion binding"/>
    <property type="evidence" value="ECO:0007669"/>
    <property type="project" value="InterPro"/>
</dbReference>
<dbReference type="RefSeq" id="WP_138128540.1">
    <property type="nucleotide sequence ID" value="NZ_SWLG01000017.1"/>
</dbReference>
<dbReference type="PANTHER" id="PTHR18968">
    <property type="entry name" value="THIAMINE PYROPHOSPHATE ENZYMES"/>
    <property type="match status" value="1"/>
</dbReference>
<dbReference type="Pfam" id="PF02775">
    <property type="entry name" value="TPP_enzyme_C"/>
    <property type="match status" value="1"/>
</dbReference>
<evidence type="ECO:0000313" key="7">
    <source>
        <dbReference type="EMBL" id="TLS35737.1"/>
    </source>
</evidence>
<evidence type="ECO:0000259" key="5">
    <source>
        <dbReference type="Pfam" id="PF02775"/>
    </source>
</evidence>
<dbReference type="InterPro" id="IPR029035">
    <property type="entry name" value="DHS-like_NAD/FAD-binding_dom"/>
</dbReference>
<keyword evidence="2 3" id="KW-0786">Thiamine pyrophosphate</keyword>
<comment type="caution">
    <text evidence="7">The sequence shown here is derived from an EMBL/GenBank/DDBJ whole genome shotgun (WGS) entry which is preliminary data.</text>
</comment>
<feature type="domain" description="Thiamine pyrophosphate enzyme TPP-binding" evidence="5">
    <location>
        <begin position="378"/>
        <end position="524"/>
    </location>
</feature>
<reference evidence="7 8" key="1">
    <citation type="submission" date="2019-04" db="EMBL/GenBank/DDBJ databases">
        <title>Bacillus caeni sp. nov., a bacterium isolated from mangrove sediment.</title>
        <authorList>
            <person name="Huang H."/>
            <person name="Mo K."/>
            <person name="Hu Y."/>
        </authorList>
    </citation>
    <scope>NUCLEOTIDE SEQUENCE [LARGE SCALE GENOMIC DNA]</scope>
    <source>
        <strain evidence="7 8">HB172195</strain>
    </source>
</reference>
<accession>A0A5R9EXC7</accession>
<feature type="domain" description="Thiamine pyrophosphate enzyme N-terminal TPP-binding" evidence="6">
    <location>
        <begin position="1"/>
        <end position="116"/>
    </location>
</feature>
<dbReference type="InterPro" id="IPR000399">
    <property type="entry name" value="TPP-bd_CS"/>
</dbReference>
<sequence length="545" mass="60076">MRGAELMVRCLEEEGIKYIFGVPGEENIAFMDALLDSDIEFITTRQETGAAYMAGTMGRLTGKPGVSLSTLGPGATNMMTGVANSNMDLSPLIAITGQADLERQHKESHQYYDLKAMYAPVTKWNASVLDPDIIPEIVKKAYYVATAEKPGATHIVLPEDIADMDVKASPLKQTEHTLSEAGNTVIQKAAEQIKNAERPLIIAGNGVTRCGAADELKELAEKLQVHVTHTFMGKGAIPFTNELSLLTSGLGGKDYINCGFEYADLIIAVGFDMVEYPPKNWNPDGETPVLHIDTKEADIDENYPVSLNVVGNIDTNLKRLTEAVEGRAEKDEHYAKLRQDILDELEDYENDEGYPLKPQRIVSDLRDVLGEEDILLSDVGAHKMWISRMYHCYKPNTCLISNGLASMGIALPGAIGAKLAKPDRKVLAVAGDGSYLMNGEELETAVRLNLPIVVMIWRDNGYGLIGWHQEKAYDRKSNVEFGNPDFVKLAEAYGATGYRIEEQEDLKPTLEKAFKSDGPVVIECPVDYRENMKLTERLGKVICKN</sequence>
<evidence type="ECO:0000313" key="8">
    <source>
        <dbReference type="Proteomes" id="UP000308230"/>
    </source>
</evidence>
<dbReference type="PANTHER" id="PTHR18968:SF129">
    <property type="entry name" value="ACETOLACTATE SYNTHASE"/>
    <property type="match status" value="1"/>
</dbReference>
<dbReference type="Pfam" id="PF02776">
    <property type="entry name" value="TPP_enzyme_N"/>
    <property type="match status" value="1"/>
</dbReference>
<dbReference type="InterPro" id="IPR012001">
    <property type="entry name" value="Thiamin_PyroP_enz_TPP-bd_dom"/>
</dbReference>
<name>A0A5R9EXC7_9BACL</name>
<evidence type="ECO:0000259" key="4">
    <source>
        <dbReference type="Pfam" id="PF00205"/>
    </source>
</evidence>
<dbReference type="GO" id="GO:0030976">
    <property type="term" value="F:thiamine pyrophosphate binding"/>
    <property type="evidence" value="ECO:0007669"/>
    <property type="project" value="InterPro"/>
</dbReference>
<dbReference type="Proteomes" id="UP000308230">
    <property type="component" value="Unassembled WGS sequence"/>
</dbReference>
<dbReference type="InterPro" id="IPR011766">
    <property type="entry name" value="TPP_enzyme_TPP-bd"/>
</dbReference>
<dbReference type="NCBIfam" id="NF006187">
    <property type="entry name" value="PRK08322.1"/>
    <property type="match status" value="1"/>
</dbReference>
<dbReference type="SUPFAM" id="SSF52518">
    <property type="entry name" value="Thiamin diphosphate-binding fold (THDP-binding)"/>
    <property type="match status" value="2"/>
</dbReference>
<protein>
    <submittedName>
        <fullName evidence="7">Acetolactate synthase large subunit</fullName>
    </submittedName>
</protein>